<gene>
    <name evidence="6" type="primary">prsK</name>
    <name evidence="6" type="ORF">ABC969_05005</name>
</gene>
<keyword evidence="4" id="KW-1133">Transmembrane helix</keyword>
<feature type="transmembrane region" description="Helical" evidence="4">
    <location>
        <begin position="35"/>
        <end position="54"/>
    </location>
</feature>
<evidence type="ECO:0000259" key="5">
    <source>
        <dbReference type="PROSITE" id="PS50109"/>
    </source>
</evidence>
<accession>A0ABU9XPL6</accession>
<dbReference type="Gene3D" id="3.30.565.10">
    <property type="entry name" value="Histidine kinase-like ATPase, C-terminal domain"/>
    <property type="match status" value="1"/>
</dbReference>
<dbReference type="InterPro" id="IPR003594">
    <property type="entry name" value="HATPase_dom"/>
</dbReference>
<feature type="transmembrane region" description="Helical" evidence="4">
    <location>
        <begin position="92"/>
        <end position="112"/>
    </location>
</feature>
<dbReference type="SUPFAM" id="SSF55781">
    <property type="entry name" value="GAF domain-like"/>
    <property type="match status" value="1"/>
</dbReference>
<dbReference type="PROSITE" id="PS50109">
    <property type="entry name" value="HIS_KIN"/>
    <property type="match status" value="1"/>
</dbReference>
<evidence type="ECO:0000256" key="4">
    <source>
        <dbReference type="SAM" id="Phobius"/>
    </source>
</evidence>
<dbReference type="PANTHER" id="PTHR43547">
    <property type="entry name" value="TWO-COMPONENT HISTIDINE KINASE"/>
    <property type="match status" value="1"/>
</dbReference>
<feature type="transmembrane region" description="Helical" evidence="4">
    <location>
        <begin position="159"/>
        <end position="177"/>
    </location>
</feature>
<dbReference type="InterPro" id="IPR004358">
    <property type="entry name" value="Sig_transdc_His_kin-like_C"/>
</dbReference>
<keyword evidence="6" id="KW-0418">Kinase</keyword>
<dbReference type="PANTHER" id="PTHR43547:SF2">
    <property type="entry name" value="HYBRID SIGNAL TRANSDUCTION HISTIDINE KINASE C"/>
    <property type="match status" value="1"/>
</dbReference>
<dbReference type="InterPro" id="IPR014265">
    <property type="entry name" value="XrtA/PrsK"/>
</dbReference>
<feature type="transmembrane region" description="Helical" evidence="4">
    <location>
        <begin position="189"/>
        <end position="208"/>
    </location>
</feature>
<dbReference type="GO" id="GO:0004673">
    <property type="term" value="F:protein histidine kinase activity"/>
    <property type="evidence" value="ECO:0007669"/>
    <property type="project" value="UniProtKB-EC"/>
</dbReference>
<keyword evidence="6" id="KW-0808">Transferase</keyword>
<organism evidence="6 7">
    <name type="scientific">Sphingomonas qilianensis</name>
    <dbReference type="NCBI Taxonomy" id="1736690"/>
    <lineage>
        <taxon>Bacteria</taxon>
        <taxon>Pseudomonadati</taxon>
        <taxon>Pseudomonadota</taxon>
        <taxon>Alphaproteobacteria</taxon>
        <taxon>Sphingomonadales</taxon>
        <taxon>Sphingomonadaceae</taxon>
        <taxon>Sphingomonas</taxon>
    </lineage>
</organism>
<feature type="transmembrane region" description="Helical" evidence="4">
    <location>
        <begin position="124"/>
        <end position="147"/>
    </location>
</feature>
<dbReference type="EMBL" id="JBDIMF010000001">
    <property type="protein sequence ID" value="MEN2785776.1"/>
    <property type="molecule type" value="Genomic_DNA"/>
</dbReference>
<dbReference type="InterPro" id="IPR036890">
    <property type="entry name" value="HATPase_C_sf"/>
</dbReference>
<feature type="transmembrane region" description="Helical" evidence="4">
    <location>
        <begin position="220"/>
        <end position="248"/>
    </location>
</feature>
<evidence type="ECO:0000313" key="6">
    <source>
        <dbReference type="EMBL" id="MEN2785776.1"/>
    </source>
</evidence>
<keyword evidence="7" id="KW-1185">Reference proteome</keyword>
<evidence type="ECO:0000256" key="2">
    <source>
        <dbReference type="ARBA" id="ARBA00012438"/>
    </source>
</evidence>
<feature type="domain" description="Histidine kinase" evidence="5">
    <location>
        <begin position="472"/>
        <end position="671"/>
    </location>
</feature>
<dbReference type="EC" id="2.7.13.3" evidence="2"/>
<dbReference type="InterPro" id="IPR029016">
    <property type="entry name" value="GAF-like_dom_sf"/>
</dbReference>
<dbReference type="SUPFAM" id="SSF55874">
    <property type="entry name" value="ATPase domain of HSP90 chaperone/DNA topoisomerase II/histidine kinase"/>
    <property type="match status" value="1"/>
</dbReference>
<name>A0ABU9XPL6_9SPHN</name>
<reference evidence="6 7" key="1">
    <citation type="submission" date="2024-05" db="EMBL/GenBank/DDBJ databases">
        <authorList>
            <person name="Liu Q."/>
            <person name="Xin Y.-H."/>
        </authorList>
    </citation>
    <scope>NUCLEOTIDE SEQUENCE [LARGE SCALE GENOMIC DNA]</scope>
    <source>
        <strain evidence="6 7">CGMCC 1.15349</strain>
    </source>
</reference>
<dbReference type="Gene3D" id="3.30.450.40">
    <property type="match status" value="1"/>
</dbReference>
<dbReference type="NCBIfam" id="TIGR02916">
    <property type="entry name" value="PEP_his_kin"/>
    <property type="match status" value="1"/>
</dbReference>
<comment type="catalytic activity">
    <reaction evidence="1">
        <text>ATP + protein L-histidine = ADP + protein N-phospho-L-histidine.</text>
        <dbReference type="EC" id="2.7.13.3"/>
    </reaction>
</comment>
<keyword evidence="4" id="KW-0472">Membrane</keyword>
<comment type="caution">
    <text evidence="6">The sequence shown here is derived from an EMBL/GenBank/DDBJ whole genome shotgun (WGS) entry which is preliminary data.</text>
</comment>
<dbReference type="Pfam" id="PF02518">
    <property type="entry name" value="HATPase_c"/>
    <property type="match status" value="1"/>
</dbReference>
<keyword evidence="3" id="KW-0597">Phosphoprotein</keyword>
<sequence>MALTVTLWGYSLAALLFCMIALSQVRDASTALPRWSFVVALVGTALWALAVAGIDANDIAARVTEGIRNVAWLWFMHALLRRQPAVPQARAITAVYIAVVLTLCLAIIVPIVPATRPGEAATLAWVSVLFGMIVAVSALVLVEHLYATVAPAARGGIRLLVIALAAMWGMDLVVYAITYVTHGTVVDLIAVRGVMMALLAPLFAVAVLRNGDWTLHLSRSVAWLSLSLAAVVLYLLTMMLATSALAGIGANARIVQTAFVFGSTAAMLVLASSPWLKAWAKVVLAKHLFSHRYDYREEWIRFTGTLGKAGGDVALALDQRVIKAIADLTDSPAGLLLVPEGQGLGIGAAWQWEHDTVSLAATDEALLLGLATSSRIIELDAVRGGAETMVTPPTWMLLDTNAWVIVPLVYFDRLQGAVLLARPPVDRALDWEDFDLLRIVGRQAASFLAEGQAQEALAESARFDEFNRRFAFILHDIKNLVSQLTLTARNAERHADNPAYRADMIATLHDSAGRMNDLLARLSQHHTGRTEEPRPTELRPLAERVARRIAHPIDVRGAAISALVDPARLEQLLVHLMQNASEASAPDARVTITLDNEDGRPVVAVMDTGAGMSPAFVRDRLFKPFVSSKPGGFGLGAFEARQLAEAMGGTITVTSREGEGSIFRVRLAPVAAHHLERAA</sequence>
<dbReference type="SMART" id="SM00387">
    <property type="entry name" value="HATPase_c"/>
    <property type="match status" value="1"/>
</dbReference>
<proteinExistence type="predicted"/>
<evidence type="ECO:0000313" key="7">
    <source>
        <dbReference type="Proteomes" id="UP001404104"/>
    </source>
</evidence>
<evidence type="ECO:0000256" key="3">
    <source>
        <dbReference type="ARBA" id="ARBA00022553"/>
    </source>
</evidence>
<dbReference type="RefSeq" id="WP_345863393.1">
    <property type="nucleotide sequence ID" value="NZ_JBDIMF010000001.1"/>
</dbReference>
<dbReference type="Proteomes" id="UP001404104">
    <property type="component" value="Unassembled WGS sequence"/>
</dbReference>
<keyword evidence="4" id="KW-0812">Transmembrane</keyword>
<evidence type="ECO:0000256" key="1">
    <source>
        <dbReference type="ARBA" id="ARBA00000085"/>
    </source>
</evidence>
<dbReference type="InterPro" id="IPR005467">
    <property type="entry name" value="His_kinase_dom"/>
</dbReference>
<feature type="transmembrane region" description="Helical" evidence="4">
    <location>
        <begin position="6"/>
        <end position="23"/>
    </location>
</feature>
<dbReference type="PRINTS" id="PR00344">
    <property type="entry name" value="BCTRLSENSOR"/>
</dbReference>
<protein>
    <recommendedName>
        <fullName evidence="2">histidine kinase</fullName>
        <ecNumber evidence="2">2.7.13.3</ecNumber>
    </recommendedName>
</protein>